<dbReference type="InterPro" id="IPR002159">
    <property type="entry name" value="CD36_fam"/>
</dbReference>
<organism evidence="9 10">
    <name type="scientific">Globisporangium ultimum (strain ATCC 200006 / CBS 805.95 / DAOM BR144)</name>
    <name type="common">Pythium ultimum</name>
    <dbReference type="NCBI Taxonomy" id="431595"/>
    <lineage>
        <taxon>Eukaryota</taxon>
        <taxon>Sar</taxon>
        <taxon>Stramenopiles</taxon>
        <taxon>Oomycota</taxon>
        <taxon>Peronosporomycetes</taxon>
        <taxon>Pythiales</taxon>
        <taxon>Pythiaceae</taxon>
        <taxon>Globisporangium</taxon>
    </lineage>
</organism>
<feature type="transmembrane region" description="Helical" evidence="8">
    <location>
        <begin position="38"/>
        <end position="57"/>
    </location>
</feature>
<dbReference type="AlphaFoldDB" id="K3X4W7"/>
<evidence type="ECO:0000256" key="5">
    <source>
        <dbReference type="ARBA" id="ARBA00023136"/>
    </source>
</evidence>
<dbReference type="VEuPathDB" id="FungiDB:PYU1_G012240"/>
<dbReference type="PANTHER" id="PTHR11923">
    <property type="entry name" value="SCAVENGER RECEPTOR CLASS B TYPE-1 SR-B1"/>
    <property type="match status" value="1"/>
</dbReference>
<dbReference type="InParanoid" id="K3X4W7"/>
<comment type="subcellular location">
    <subcellularLocation>
        <location evidence="1">Membrane</location>
    </subcellularLocation>
</comment>
<reference evidence="10" key="2">
    <citation type="submission" date="2010-04" db="EMBL/GenBank/DDBJ databases">
        <authorList>
            <person name="Buell R."/>
            <person name="Hamilton J."/>
            <person name="Hostetler J."/>
        </authorList>
    </citation>
    <scope>NUCLEOTIDE SEQUENCE [LARGE SCALE GENOMIC DNA]</scope>
    <source>
        <strain evidence="10">DAOM:BR144</strain>
    </source>
</reference>
<protein>
    <submittedName>
        <fullName evidence="9">Uncharacterized protein</fullName>
    </submittedName>
</protein>
<dbReference type="EnsemblProtists" id="PYU1_T012266">
    <property type="protein sequence ID" value="PYU1_T012266"/>
    <property type="gene ID" value="PYU1_G012240"/>
</dbReference>
<keyword evidence="10" id="KW-1185">Reference proteome</keyword>
<evidence type="ECO:0000256" key="2">
    <source>
        <dbReference type="ARBA" id="ARBA00010532"/>
    </source>
</evidence>
<dbReference type="GO" id="GO:0005044">
    <property type="term" value="F:scavenger receptor activity"/>
    <property type="evidence" value="ECO:0007669"/>
    <property type="project" value="TreeGrafter"/>
</dbReference>
<name>K3X4W7_GLOUD</name>
<evidence type="ECO:0000256" key="1">
    <source>
        <dbReference type="ARBA" id="ARBA00004370"/>
    </source>
</evidence>
<evidence type="ECO:0000256" key="4">
    <source>
        <dbReference type="ARBA" id="ARBA00022989"/>
    </source>
</evidence>
<keyword evidence="4 8" id="KW-1133">Transmembrane helix</keyword>
<evidence type="ECO:0000256" key="7">
    <source>
        <dbReference type="SAM" id="MobiDB-lite"/>
    </source>
</evidence>
<dbReference type="HOGENOM" id="CLU_023276_0_0_1"/>
<dbReference type="PRINTS" id="PR01609">
    <property type="entry name" value="CD36FAMILY"/>
</dbReference>
<reference evidence="9" key="3">
    <citation type="submission" date="2015-02" db="UniProtKB">
        <authorList>
            <consortium name="EnsemblProtists"/>
        </authorList>
    </citation>
    <scope>IDENTIFICATION</scope>
    <source>
        <strain evidence="9">DAOM BR144</strain>
    </source>
</reference>
<keyword evidence="5 8" id="KW-0472">Membrane</keyword>
<dbReference type="PANTHER" id="PTHR11923:SF51">
    <property type="entry name" value="LYSOSOME MEMBRANE PROTEIN 2"/>
    <property type="match status" value="1"/>
</dbReference>
<evidence type="ECO:0000256" key="8">
    <source>
        <dbReference type="SAM" id="Phobius"/>
    </source>
</evidence>
<comment type="similarity">
    <text evidence="2">Belongs to the CD36 family.</text>
</comment>
<sequence>MAGSNGAHTPSEAYEKVTTPGKAAGAKGRCTPNVIGKTLIGVGAFFVVLGVLYGTVLPKIIDKKIQSGVVTCNAKDAAKDTYMDPYGDCKDCSPYYYNLHMFNVTNAEAHLKNNEKLQLQEVGPYVYRRRQIKLDVKIENERATYKQYTYHTFEAEMSCDGCTDQDTVIGYDVGYLNVIAQAGGERAFLKRLALGAFAKTNQTGLDEVIRANEVQMMKWVNGLNSFDPVALKTVSSGSTVLQFLLSGPSAISSLELDGFSYNGLFVSRTISQWALGYPSMLAGIGLASNYNNVCVTGGMNAKCTACVGNEGTAECLSIWNECRKCKTGAKVKAINKVTCAKLVSIYGARWGETEAEAWSKGTCGLCEQDIPLCAAPLPGIIEKSGLDYSTTAPSSSTLNDYVMRTGCDDKNFINEYEQYDGYRNTALWAKLETNRNPTLSEIIAFQSYGNCANPMSNFSCSTVRGNDATSLKPGGVSISGFEKELDQATSNIYLLQANQNVTLYNQYTEVDFESITLHRFAPAKDLLNPTEINAEFGTGTPYAGVQPLAFTTNFLAYVSYPLFLYGDKELLEPYDLKLLDGVIAKQDTLYENGVLKSEYEDLFMTYIDIEAGTGKTMRARKRLQASYALSYSVANSSAVMTDVLWPNLQAEVIVPAYYGEESATAAPKRVDYYKTIKSLLGSLIPVLIVGIVLGLILVGGGFFYRRRAASASGKSAAGEV</sequence>
<dbReference type="Proteomes" id="UP000019132">
    <property type="component" value="Unassembled WGS sequence"/>
</dbReference>
<dbReference type="GO" id="GO:0005737">
    <property type="term" value="C:cytoplasm"/>
    <property type="evidence" value="ECO:0007669"/>
    <property type="project" value="TreeGrafter"/>
</dbReference>
<dbReference type="EMBL" id="GL376601">
    <property type="status" value="NOT_ANNOTATED_CDS"/>
    <property type="molecule type" value="Genomic_DNA"/>
</dbReference>
<dbReference type="GO" id="GO:0016020">
    <property type="term" value="C:membrane"/>
    <property type="evidence" value="ECO:0007669"/>
    <property type="project" value="UniProtKB-SubCell"/>
</dbReference>
<dbReference type="Pfam" id="PF01130">
    <property type="entry name" value="CD36"/>
    <property type="match status" value="1"/>
</dbReference>
<accession>K3X4W7</accession>
<reference evidence="10" key="1">
    <citation type="journal article" date="2010" name="Genome Biol.">
        <title>Genome sequence of the necrotrophic plant pathogen Pythium ultimum reveals original pathogenicity mechanisms and effector repertoire.</title>
        <authorList>
            <person name="Levesque C.A."/>
            <person name="Brouwer H."/>
            <person name="Cano L."/>
            <person name="Hamilton J.P."/>
            <person name="Holt C."/>
            <person name="Huitema E."/>
            <person name="Raffaele S."/>
            <person name="Robideau G.P."/>
            <person name="Thines M."/>
            <person name="Win J."/>
            <person name="Zerillo M.M."/>
            <person name="Beakes G.W."/>
            <person name="Boore J.L."/>
            <person name="Busam D."/>
            <person name="Dumas B."/>
            <person name="Ferriera S."/>
            <person name="Fuerstenberg S.I."/>
            <person name="Gachon C.M."/>
            <person name="Gaulin E."/>
            <person name="Govers F."/>
            <person name="Grenville-Briggs L."/>
            <person name="Horner N."/>
            <person name="Hostetler J."/>
            <person name="Jiang R.H."/>
            <person name="Johnson J."/>
            <person name="Krajaejun T."/>
            <person name="Lin H."/>
            <person name="Meijer H.J."/>
            <person name="Moore B."/>
            <person name="Morris P."/>
            <person name="Phuntmart V."/>
            <person name="Puiu D."/>
            <person name="Shetty J."/>
            <person name="Stajich J.E."/>
            <person name="Tripathy S."/>
            <person name="Wawra S."/>
            <person name="van West P."/>
            <person name="Whitty B.R."/>
            <person name="Coutinho P.M."/>
            <person name="Henrissat B."/>
            <person name="Martin F."/>
            <person name="Thomas P.D."/>
            <person name="Tyler B.M."/>
            <person name="De Vries R.P."/>
            <person name="Kamoun S."/>
            <person name="Yandell M."/>
            <person name="Tisserat N."/>
            <person name="Buell C.R."/>
        </authorList>
    </citation>
    <scope>NUCLEOTIDE SEQUENCE</scope>
    <source>
        <strain evidence="10">DAOM:BR144</strain>
    </source>
</reference>
<evidence type="ECO:0000313" key="10">
    <source>
        <dbReference type="Proteomes" id="UP000019132"/>
    </source>
</evidence>
<feature type="transmembrane region" description="Helical" evidence="8">
    <location>
        <begin position="679"/>
        <end position="704"/>
    </location>
</feature>
<feature type="region of interest" description="Disordered" evidence="7">
    <location>
        <begin position="1"/>
        <end position="26"/>
    </location>
</feature>
<keyword evidence="6" id="KW-0325">Glycoprotein</keyword>
<evidence type="ECO:0000313" key="9">
    <source>
        <dbReference type="EnsemblProtists" id="PYU1_T012266"/>
    </source>
</evidence>
<evidence type="ECO:0000256" key="6">
    <source>
        <dbReference type="ARBA" id="ARBA00023180"/>
    </source>
</evidence>
<evidence type="ECO:0000256" key="3">
    <source>
        <dbReference type="ARBA" id="ARBA00022692"/>
    </source>
</evidence>
<keyword evidence="3 8" id="KW-0812">Transmembrane</keyword>
<dbReference type="OMA" id="CANPTAN"/>
<dbReference type="eggNOG" id="KOG3776">
    <property type="taxonomic scope" value="Eukaryota"/>
</dbReference>
<proteinExistence type="inferred from homology"/>